<gene>
    <name evidence="1" type="primary">WBGene00275500</name>
</gene>
<evidence type="ECO:0000313" key="2">
    <source>
        <dbReference type="Proteomes" id="UP000005239"/>
    </source>
</evidence>
<proteinExistence type="predicted"/>
<keyword evidence="2" id="KW-1185">Reference proteome</keyword>
<sequence>MRLVNTFTLLSILALLTQAKWSSESSSEEQGLWNIHRQLNNHFGSLSHNGLFQHGERTVIQVILDCKFIIAWFAEHNISTTHGQSRSEDEICLHRQYL</sequence>
<evidence type="ECO:0000313" key="1">
    <source>
        <dbReference type="EnsemblMetazoa" id="PPA37131.1"/>
    </source>
</evidence>
<reference evidence="1" key="2">
    <citation type="submission" date="2022-06" db="UniProtKB">
        <authorList>
            <consortium name="EnsemblMetazoa"/>
        </authorList>
    </citation>
    <scope>IDENTIFICATION</scope>
    <source>
        <strain evidence="1">PS312</strain>
    </source>
</reference>
<dbReference type="AlphaFoldDB" id="A0A2A6BTM4"/>
<name>A0A2A6BTM4_PRIPA</name>
<reference evidence="2" key="1">
    <citation type="journal article" date="2008" name="Nat. Genet.">
        <title>The Pristionchus pacificus genome provides a unique perspective on nematode lifestyle and parasitism.</title>
        <authorList>
            <person name="Dieterich C."/>
            <person name="Clifton S.W."/>
            <person name="Schuster L.N."/>
            <person name="Chinwalla A."/>
            <person name="Delehaunty K."/>
            <person name="Dinkelacker I."/>
            <person name="Fulton L."/>
            <person name="Fulton R."/>
            <person name="Godfrey J."/>
            <person name="Minx P."/>
            <person name="Mitreva M."/>
            <person name="Roeseler W."/>
            <person name="Tian H."/>
            <person name="Witte H."/>
            <person name="Yang S.P."/>
            <person name="Wilson R.K."/>
            <person name="Sommer R.J."/>
        </authorList>
    </citation>
    <scope>NUCLEOTIDE SEQUENCE [LARGE SCALE GENOMIC DNA]</scope>
    <source>
        <strain evidence="2">PS312</strain>
    </source>
</reference>
<protein>
    <submittedName>
        <fullName evidence="1">Uncharacterized protein</fullName>
    </submittedName>
</protein>
<organism evidence="1 2">
    <name type="scientific">Pristionchus pacificus</name>
    <name type="common">Parasitic nematode worm</name>
    <dbReference type="NCBI Taxonomy" id="54126"/>
    <lineage>
        <taxon>Eukaryota</taxon>
        <taxon>Metazoa</taxon>
        <taxon>Ecdysozoa</taxon>
        <taxon>Nematoda</taxon>
        <taxon>Chromadorea</taxon>
        <taxon>Rhabditida</taxon>
        <taxon>Rhabditina</taxon>
        <taxon>Diplogasteromorpha</taxon>
        <taxon>Diplogasteroidea</taxon>
        <taxon>Neodiplogasteridae</taxon>
        <taxon>Pristionchus</taxon>
    </lineage>
</organism>
<dbReference type="EnsemblMetazoa" id="PPA37131.1">
    <property type="protein sequence ID" value="PPA37131.1"/>
    <property type="gene ID" value="WBGene00275500"/>
</dbReference>
<accession>A0A2A6BTM4</accession>
<accession>A0A8R1URP7</accession>
<dbReference type="Proteomes" id="UP000005239">
    <property type="component" value="Unassembled WGS sequence"/>
</dbReference>